<dbReference type="PROSITE" id="PS50158">
    <property type="entry name" value="ZF_CCHC"/>
    <property type="match status" value="1"/>
</dbReference>
<dbReference type="GeneID" id="121134384"/>
<dbReference type="Pfam" id="PF02337">
    <property type="entry name" value="Gag_p10"/>
    <property type="match status" value="1"/>
</dbReference>
<dbReference type="SUPFAM" id="SSF47943">
    <property type="entry name" value="Retrovirus capsid protein, N-terminal core domain"/>
    <property type="match status" value="1"/>
</dbReference>
<protein>
    <submittedName>
        <fullName evidence="8">IgE-binding protein-like</fullName>
    </submittedName>
</protein>
<organism evidence="7 8">
    <name type="scientific">Mesocricetus auratus</name>
    <name type="common">Golden hamster</name>
    <dbReference type="NCBI Taxonomy" id="10036"/>
    <lineage>
        <taxon>Eukaryota</taxon>
        <taxon>Metazoa</taxon>
        <taxon>Chordata</taxon>
        <taxon>Craniata</taxon>
        <taxon>Vertebrata</taxon>
        <taxon>Euteleostomi</taxon>
        <taxon>Mammalia</taxon>
        <taxon>Eutheria</taxon>
        <taxon>Euarchontoglires</taxon>
        <taxon>Glires</taxon>
        <taxon>Rodentia</taxon>
        <taxon>Myomorpha</taxon>
        <taxon>Muroidea</taxon>
        <taxon>Cricetidae</taxon>
        <taxon>Cricetinae</taxon>
        <taxon>Mesocricetus</taxon>
    </lineage>
</organism>
<dbReference type="Pfam" id="PF14787">
    <property type="entry name" value="zf-CCHC_5"/>
    <property type="match status" value="1"/>
</dbReference>
<feature type="domain" description="CCHC-type" evidence="6">
    <location>
        <begin position="488"/>
        <end position="502"/>
    </location>
</feature>
<dbReference type="SUPFAM" id="SSF47836">
    <property type="entry name" value="Retroviral matrix proteins"/>
    <property type="match status" value="1"/>
</dbReference>
<dbReference type="Pfam" id="PF19317">
    <property type="entry name" value="Gag_p24_C"/>
    <property type="match status" value="1"/>
</dbReference>
<feature type="compositionally biased region" description="Basic and acidic residues" evidence="5">
    <location>
        <begin position="196"/>
        <end position="212"/>
    </location>
</feature>
<dbReference type="InterPro" id="IPR003322">
    <property type="entry name" value="B_retro_matrix"/>
</dbReference>
<evidence type="ECO:0000256" key="1">
    <source>
        <dbReference type="ARBA" id="ARBA00022723"/>
    </source>
</evidence>
<dbReference type="Gene3D" id="1.10.150.490">
    <property type="entry name" value="Retroviral GAG p10 protein"/>
    <property type="match status" value="1"/>
</dbReference>
<dbReference type="InterPro" id="IPR010999">
    <property type="entry name" value="Retrovr_matrix"/>
</dbReference>
<dbReference type="Gene3D" id="1.10.375.10">
    <property type="entry name" value="Human Immunodeficiency Virus Type 1 Capsid Protein"/>
    <property type="match status" value="1"/>
</dbReference>
<dbReference type="PANTHER" id="PTHR40389:SF3">
    <property type="entry name" value="IGE-BINDING PROTEIN"/>
    <property type="match status" value="1"/>
</dbReference>
<dbReference type="Gene3D" id="4.10.60.10">
    <property type="entry name" value="Zinc finger, CCHC-type"/>
    <property type="match status" value="1"/>
</dbReference>
<dbReference type="PANTHER" id="PTHR40389">
    <property type="entry name" value="ENDOGENOUS RETROVIRUS GROUP K MEMBER 24 GAG POLYPROTEIN-RELATED"/>
    <property type="match status" value="1"/>
</dbReference>
<feature type="compositionally biased region" description="Basic and acidic residues" evidence="5">
    <location>
        <begin position="128"/>
        <end position="137"/>
    </location>
</feature>
<feature type="compositionally biased region" description="Basic residues" evidence="5">
    <location>
        <begin position="114"/>
        <end position="127"/>
    </location>
</feature>
<keyword evidence="3" id="KW-0862">Zinc</keyword>
<dbReference type="InterPro" id="IPR001878">
    <property type="entry name" value="Znf_CCHC"/>
</dbReference>
<feature type="compositionally biased region" description="Acidic residues" evidence="5">
    <location>
        <begin position="173"/>
        <end position="195"/>
    </location>
</feature>
<dbReference type="RefSeq" id="XP_040588496.1">
    <property type="nucleotide sequence ID" value="XM_040732562.1"/>
</dbReference>
<evidence type="ECO:0000256" key="4">
    <source>
        <dbReference type="PROSITE-ProRule" id="PRU00047"/>
    </source>
</evidence>
<name>A0ABM2WCI0_MESAU</name>
<dbReference type="Pfam" id="PF00607">
    <property type="entry name" value="Gag_p24"/>
    <property type="match status" value="1"/>
</dbReference>
<reference evidence="8" key="1">
    <citation type="submission" date="2025-08" db="UniProtKB">
        <authorList>
            <consortium name="RefSeq"/>
        </authorList>
    </citation>
    <scope>IDENTIFICATION</scope>
    <source>
        <tissue evidence="8">Liver</tissue>
    </source>
</reference>
<dbReference type="SUPFAM" id="SSF57756">
    <property type="entry name" value="Retrovirus zinc finger-like domains"/>
    <property type="match status" value="1"/>
</dbReference>
<gene>
    <name evidence="8" type="primary">LOC121134384</name>
</gene>
<accession>A0ABM2WCI0</accession>
<dbReference type="Proteomes" id="UP000886700">
    <property type="component" value="Unplaced"/>
</dbReference>
<evidence type="ECO:0000313" key="7">
    <source>
        <dbReference type="Proteomes" id="UP000886700"/>
    </source>
</evidence>
<dbReference type="SMART" id="SM00343">
    <property type="entry name" value="ZnF_C2HC"/>
    <property type="match status" value="2"/>
</dbReference>
<keyword evidence="7" id="KW-1185">Reference proteome</keyword>
<dbReference type="Pfam" id="PF00098">
    <property type="entry name" value="zf-CCHC"/>
    <property type="match status" value="1"/>
</dbReference>
<evidence type="ECO:0000256" key="5">
    <source>
        <dbReference type="SAM" id="MobiDB-lite"/>
    </source>
</evidence>
<dbReference type="InterPro" id="IPR038124">
    <property type="entry name" value="B_retro_matrix_sf"/>
</dbReference>
<evidence type="ECO:0000313" key="8">
    <source>
        <dbReference type="RefSeq" id="XP_040588496.1"/>
    </source>
</evidence>
<dbReference type="InterPro" id="IPR045345">
    <property type="entry name" value="Gag_p24_C"/>
</dbReference>
<dbReference type="InterPro" id="IPR036875">
    <property type="entry name" value="Znf_CCHC_sf"/>
</dbReference>
<dbReference type="InterPro" id="IPR050195">
    <property type="entry name" value="Primate_lentivir_Gag_pol-like"/>
</dbReference>
<sequence>MGSSQSVITALDTVLRQRDIKIAHRTLKNFVKEIDRVAPWYACSRSLTLASWNKLGKDLDYKLADGDLRQGTKAIWKLVKNCLQDEACRGAVAKGRSTLEEVQDSMSETERSKRLGARKKKIVHKKEKAPPPRESSDKGVFQPDHGDPPPAVKPKGGAGFYPVQELEALNLDSSDDSESSEDEGLDTEEEAELEEEAAKYEEERYHPDDQIHNNKTPWRRLVQTVPSKFSFLPEKVKRRMHLAFPVFEGVDVTQRLHAPVEYNQIMELAESVKKYGVTANFTLAQLDRLAMNALTPSDWQMVAKVALVSMGQYMEWKALWHEAAQEQARANATALTPEQQLWTFDMLTGQGRFEADQTNYHWGAYPQIASTAIRAWKALSRKGGADNQLVKIIQGTQEPFSDFVARMTEAAGRIFGDPEQAAPLVEQLIFEQATQECRAAIALRKNKGLQDWLRVCRELGGPLTNAGLAAAILQSQKCPLKGPDKRTCFKCGKAGHLRKDCRMPDREREPPTLCTRCGKGYHKTAQCCSVRDIKGRVLSPIEAPTNEVPKTGASGPRFQGPPKYGNRVNRMINETPQESEQEWTCVLPPTSY</sequence>
<evidence type="ECO:0000256" key="2">
    <source>
        <dbReference type="ARBA" id="ARBA00022771"/>
    </source>
</evidence>
<dbReference type="Gene3D" id="1.10.1200.30">
    <property type="match status" value="1"/>
</dbReference>
<dbReference type="SUPFAM" id="SSF47353">
    <property type="entry name" value="Retrovirus capsid dimerization domain-like"/>
    <property type="match status" value="1"/>
</dbReference>
<evidence type="ECO:0000259" key="6">
    <source>
        <dbReference type="PROSITE" id="PS50158"/>
    </source>
</evidence>
<keyword evidence="2 4" id="KW-0863">Zinc-finger</keyword>
<dbReference type="InterPro" id="IPR008916">
    <property type="entry name" value="Retrov_capsid_C"/>
</dbReference>
<dbReference type="InterPro" id="IPR008919">
    <property type="entry name" value="Retrov_capsid_N"/>
</dbReference>
<feature type="region of interest" description="Disordered" evidence="5">
    <location>
        <begin position="543"/>
        <end position="565"/>
    </location>
</feature>
<feature type="region of interest" description="Disordered" evidence="5">
    <location>
        <begin position="96"/>
        <end position="217"/>
    </location>
</feature>
<proteinExistence type="predicted"/>
<evidence type="ECO:0000256" key="3">
    <source>
        <dbReference type="ARBA" id="ARBA00022833"/>
    </source>
</evidence>
<keyword evidence="1" id="KW-0479">Metal-binding</keyword>